<dbReference type="InterPro" id="IPR003356">
    <property type="entry name" value="DNA_methylase_A-5"/>
</dbReference>
<evidence type="ECO:0000259" key="2">
    <source>
        <dbReference type="Pfam" id="PF02384"/>
    </source>
</evidence>
<organism evidence="4 5">
    <name type="scientific">Candidatus Nomurabacteria bacterium RIFCSPHIGHO2_01_FULL_38_19</name>
    <dbReference type="NCBI Taxonomy" id="1801732"/>
    <lineage>
        <taxon>Bacteria</taxon>
        <taxon>Candidatus Nomuraibacteriota</taxon>
    </lineage>
</organism>
<evidence type="ECO:0000256" key="1">
    <source>
        <dbReference type="ARBA" id="ARBA00022747"/>
    </source>
</evidence>
<sequence length="615" mass="70240">MKKKLQLQSAIKPATKSFDAENNNQSIFEQNIQRGIEAGIISFNEDKSKITYACSRTYITGFKNPEEKVRASYFCELVLDYNYPKEKMDFEVLVPRRTPEDRADIIIYEDEELKTPYLVVETKKDGITDAEFKQAIEQAFGNANSIRAKLASIVAGTTKTAFDVAGFKPSERAKNVISDIPQKYGKTPKYRFIKGETDKELKTVSREELIKALEKAHDTVWQGGRFDPTDAFDEVSKLLFCKLKDEKNTTKGDPYSFQIGTHELPEEVYKRVNGIYQKAKKEDAEVFKDDIKLEPKVVYNVVEHLQTLAINKIDLDTKGVAFEVFMTDFFKGKMGQFFTPRPIIQFCVKMMNPEKGDLVLDPACGSGGFLLNALDFVREYADRNYDEQEARDHWHSFAKDNLYGIEINDKIARVCKMNMIIHDDGHTNVISTDALENFEDIEKIHPKFEKDHFDLILTNPPFGAIIKRTEKDYLDKYKLGEKKPNQKTEILFIERCIGFVKPKTGRVAIVLPDGILTNSSLQPVRDFIMERCQILGVVSLPQFAFAHFGAGVKSSLVFLKRRGENEKLIDYPIFMAIAEHIGYDATGRADAKNDLDTIFEEYNKFSKNPKNYAGV</sequence>
<proteinExistence type="predicted"/>
<feature type="domain" description="DNA methylase adenine-specific" evidence="2">
    <location>
        <begin position="316"/>
        <end position="605"/>
    </location>
</feature>
<keyword evidence="1" id="KW-0680">Restriction system</keyword>
<dbReference type="Proteomes" id="UP000177869">
    <property type="component" value="Unassembled WGS sequence"/>
</dbReference>
<dbReference type="PANTHER" id="PTHR42998:SF1">
    <property type="entry name" value="TYPE I RESTRICTION ENZYME HINDI METHYLASE SUBUNIT"/>
    <property type="match status" value="1"/>
</dbReference>
<dbReference type="CDD" id="cd02440">
    <property type="entry name" value="AdoMet_MTases"/>
    <property type="match status" value="1"/>
</dbReference>
<dbReference type="EMBL" id="MFTI01000028">
    <property type="protein sequence ID" value="OGI59677.1"/>
    <property type="molecule type" value="Genomic_DNA"/>
</dbReference>
<dbReference type="PANTHER" id="PTHR42998">
    <property type="entry name" value="TYPE I RESTRICTION ENZYME HINDVIIP M PROTEIN-RELATED"/>
    <property type="match status" value="1"/>
</dbReference>
<evidence type="ECO:0000259" key="3">
    <source>
        <dbReference type="Pfam" id="PF13588"/>
    </source>
</evidence>
<dbReference type="Pfam" id="PF13588">
    <property type="entry name" value="HSDR_N_2"/>
    <property type="match status" value="1"/>
</dbReference>
<dbReference type="InterPro" id="IPR029063">
    <property type="entry name" value="SAM-dependent_MTases_sf"/>
</dbReference>
<dbReference type="Pfam" id="PF02384">
    <property type="entry name" value="N6_Mtase"/>
    <property type="match status" value="1"/>
</dbReference>
<dbReference type="PRINTS" id="PR00507">
    <property type="entry name" value="N12N6MTFRASE"/>
</dbReference>
<reference evidence="4 5" key="1">
    <citation type="journal article" date="2016" name="Nat. Commun.">
        <title>Thousands of microbial genomes shed light on interconnected biogeochemical processes in an aquifer system.</title>
        <authorList>
            <person name="Anantharaman K."/>
            <person name="Brown C.T."/>
            <person name="Hug L.A."/>
            <person name="Sharon I."/>
            <person name="Castelle C.J."/>
            <person name="Probst A.J."/>
            <person name="Thomas B.C."/>
            <person name="Singh A."/>
            <person name="Wilkins M.J."/>
            <person name="Karaoz U."/>
            <person name="Brodie E.L."/>
            <person name="Williams K.H."/>
            <person name="Hubbard S.S."/>
            <person name="Banfield J.F."/>
        </authorList>
    </citation>
    <scope>NUCLEOTIDE SEQUENCE [LARGE SCALE GENOMIC DNA]</scope>
</reference>
<dbReference type="AlphaFoldDB" id="A0A1F6UQN7"/>
<dbReference type="Gene3D" id="3.40.50.150">
    <property type="entry name" value="Vaccinia Virus protein VP39"/>
    <property type="match status" value="1"/>
</dbReference>
<accession>A0A1F6UQN7</accession>
<dbReference type="InterPro" id="IPR002052">
    <property type="entry name" value="DNA_methylase_N6_adenine_CS"/>
</dbReference>
<dbReference type="GO" id="GO:0003677">
    <property type="term" value="F:DNA binding"/>
    <property type="evidence" value="ECO:0007669"/>
    <property type="project" value="InterPro"/>
</dbReference>
<dbReference type="InterPro" id="IPR029464">
    <property type="entry name" value="HSDR_N"/>
</dbReference>
<protein>
    <submittedName>
        <fullName evidence="4">Uncharacterized protein</fullName>
    </submittedName>
</protein>
<evidence type="ECO:0000313" key="4">
    <source>
        <dbReference type="EMBL" id="OGI59677.1"/>
    </source>
</evidence>
<dbReference type="InterPro" id="IPR052916">
    <property type="entry name" value="Type-I_RE_MTase_Subunit"/>
</dbReference>
<dbReference type="GO" id="GO:0009307">
    <property type="term" value="P:DNA restriction-modification system"/>
    <property type="evidence" value="ECO:0007669"/>
    <property type="project" value="UniProtKB-KW"/>
</dbReference>
<dbReference type="SUPFAM" id="SSF53335">
    <property type="entry name" value="S-adenosyl-L-methionine-dependent methyltransferases"/>
    <property type="match status" value="1"/>
</dbReference>
<dbReference type="GO" id="GO:0032259">
    <property type="term" value="P:methylation"/>
    <property type="evidence" value="ECO:0007669"/>
    <property type="project" value="InterPro"/>
</dbReference>
<name>A0A1F6UQN7_9BACT</name>
<dbReference type="PROSITE" id="PS00092">
    <property type="entry name" value="N6_MTASE"/>
    <property type="match status" value="1"/>
</dbReference>
<dbReference type="GO" id="GO:0008170">
    <property type="term" value="F:N-methyltransferase activity"/>
    <property type="evidence" value="ECO:0007669"/>
    <property type="project" value="InterPro"/>
</dbReference>
<feature type="domain" description="Type I restriction enzyme R protein N-terminal" evidence="3">
    <location>
        <begin position="65"/>
        <end position="181"/>
    </location>
</feature>
<gene>
    <name evidence="4" type="ORF">A2814_01240</name>
</gene>
<comment type="caution">
    <text evidence="4">The sequence shown here is derived from an EMBL/GenBank/DDBJ whole genome shotgun (WGS) entry which is preliminary data.</text>
</comment>
<evidence type="ECO:0000313" key="5">
    <source>
        <dbReference type="Proteomes" id="UP000177869"/>
    </source>
</evidence>
<dbReference type="STRING" id="1801732.A2814_01240"/>